<keyword evidence="8 10" id="KW-0560">Oxidoreductase</keyword>
<proteinExistence type="inferred from homology"/>
<evidence type="ECO:0000313" key="14">
    <source>
        <dbReference type="Proteomes" id="UP000626370"/>
    </source>
</evidence>
<keyword evidence="1 10" id="KW-0963">Cytoplasm</keyword>
<dbReference type="Gene3D" id="3.40.50.150">
    <property type="entry name" value="Vaccinia Virus protein VP39"/>
    <property type="match status" value="1"/>
</dbReference>
<reference evidence="14" key="1">
    <citation type="journal article" date="2019" name="Int. J. Syst. Evol. Microbiol.">
        <title>The Global Catalogue of Microorganisms (GCM) 10K type strain sequencing project: providing services to taxonomists for standard genome sequencing and annotation.</title>
        <authorList>
            <consortium name="The Broad Institute Genomics Platform"/>
            <consortium name="The Broad Institute Genome Sequencing Center for Infectious Disease"/>
            <person name="Wu L."/>
            <person name="Ma J."/>
        </authorList>
    </citation>
    <scope>NUCLEOTIDE SEQUENCE [LARGE SCALE GENOMIC DNA]</scope>
    <source>
        <strain evidence="14">CGMCC 1.15922</strain>
    </source>
</reference>
<dbReference type="InterPro" id="IPR029063">
    <property type="entry name" value="SAM-dependent_MTases_sf"/>
</dbReference>
<dbReference type="Proteomes" id="UP000626370">
    <property type="component" value="Unassembled WGS sequence"/>
</dbReference>
<name>A0ABQ3IJR8_9GAMM</name>
<comment type="catalytic activity">
    <reaction evidence="10">
        <text>5-aminomethyl-2-thiouridine(34) in tRNA + S-adenosyl-L-methionine = 5-methylaminomethyl-2-thiouridine(34) in tRNA + S-adenosyl-L-homocysteine + H(+)</text>
        <dbReference type="Rhea" id="RHEA:19569"/>
        <dbReference type="Rhea" id="RHEA-COMP:10195"/>
        <dbReference type="Rhea" id="RHEA-COMP:10197"/>
        <dbReference type="ChEBI" id="CHEBI:15378"/>
        <dbReference type="ChEBI" id="CHEBI:57856"/>
        <dbReference type="ChEBI" id="CHEBI:59789"/>
        <dbReference type="ChEBI" id="CHEBI:74454"/>
        <dbReference type="ChEBI" id="CHEBI:74455"/>
        <dbReference type="EC" id="2.1.1.61"/>
    </reaction>
</comment>
<evidence type="ECO:0000256" key="9">
    <source>
        <dbReference type="ARBA" id="ARBA00023268"/>
    </source>
</evidence>
<dbReference type="NCBIfam" id="NF002481">
    <property type="entry name" value="PRK01747.1-2"/>
    <property type="match status" value="1"/>
</dbReference>
<dbReference type="InterPro" id="IPR006076">
    <property type="entry name" value="FAD-dep_OxRdtase"/>
</dbReference>
<dbReference type="InterPro" id="IPR036188">
    <property type="entry name" value="FAD/NAD-bd_sf"/>
</dbReference>
<evidence type="ECO:0000313" key="13">
    <source>
        <dbReference type="EMBL" id="GHE85809.1"/>
    </source>
</evidence>
<dbReference type="InterPro" id="IPR008471">
    <property type="entry name" value="MnmC-like_methylTransf"/>
</dbReference>
<dbReference type="EC" id="2.1.1.61" evidence="10"/>
<keyword evidence="14" id="KW-1185">Reference proteome</keyword>
<dbReference type="NCBIfam" id="TIGR03197">
    <property type="entry name" value="MnmC_Cterm"/>
    <property type="match status" value="1"/>
</dbReference>
<keyword evidence="9 10" id="KW-0511">Multifunctional enzyme</keyword>
<dbReference type="InterPro" id="IPR047785">
    <property type="entry name" value="tRNA_MNMC2"/>
</dbReference>
<feature type="region of interest" description="tRNA (mnm(5)s(2)U34)-methyltransferase" evidence="10">
    <location>
        <begin position="1"/>
        <end position="237"/>
    </location>
</feature>
<dbReference type="PANTHER" id="PTHR13847:SF283">
    <property type="entry name" value="TRNA 5-METHYLAMINOMETHYL-2-THIOURIDINE BIOSYNTHESIS BIFUNCTIONAL PROTEIN MNMC"/>
    <property type="match status" value="1"/>
</dbReference>
<dbReference type="Pfam" id="PF01266">
    <property type="entry name" value="DAO"/>
    <property type="match status" value="1"/>
</dbReference>
<evidence type="ECO:0000256" key="3">
    <source>
        <dbReference type="ARBA" id="ARBA00022630"/>
    </source>
</evidence>
<gene>
    <name evidence="10 13" type="primary">mnmC</name>
    <name evidence="13" type="ORF">GCM10011501_13670</name>
</gene>
<dbReference type="InterPro" id="IPR017610">
    <property type="entry name" value="tRNA_S-uridine_synth_MnmC_C"/>
</dbReference>
<dbReference type="NCBIfam" id="NF033855">
    <property type="entry name" value="tRNA_MNMC2"/>
    <property type="match status" value="1"/>
</dbReference>
<comment type="caution">
    <text evidence="13">The sequence shown here is derived from an EMBL/GenBank/DDBJ whole genome shotgun (WGS) entry which is preliminary data.</text>
</comment>
<comment type="subcellular location">
    <subcellularLocation>
        <location evidence="10">Cytoplasm</location>
    </subcellularLocation>
</comment>
<keyword evidence="7 10" id="KW-0274">FAD</keyword>
<accession>A0ABQ3IJR8</accession>
<comment type="similarity">
    <text evidence="10">In the C-terminal section; belongs to the DAO family.</text>
</comment>
<dbReference type="SUPFAM" id="SSF51905">
    <property type="entry name" value="FAD/NAD(P)-binding domain"/>
    <property type="match status" value="1"/>
</dbReference>
<comment type="function">
    <text evidence="10">Catalyzes the last two steps in the biosynthesis of 5-methylaminomethyl-2-thiouridine (mnm(5)s(2)U) at the wobble position (U34) in tRNA. Catalyzes the FAD-dependent demodification of cmnm(5)s(2)U34 to nm(5)s(2)U34, followed by the transfer of a methyl group from S-adenosyl-L-methionine to nm(5)s(2)U34, to form mnm(5)s(2)U34.</text>
</comment>
<feature type="domain" description="MnmC-like methyltransferase" evidence="12">
    <location>
        <begin position="112"/>
        <end position="234"/>
    </location>
</feature>
<dbReference type="InterPro" id="IPR023032">
    <property type="entry name" value="tRNA_MAMT_biosynth_bifunc_MnmC"/>
</dbReference>
<organism evidence="13 14">
    <name type="scientific">Thalassotalea profundi</name>
    <dbReference type="NCBI Taxonomy" id="2036687"/>
    <lineage>
        <taxon>Bacteria</taxon>
        <taxon>Pseudomonadati</taxon>
        <taxon>Pseudomonadota</taxon>
        <taxon>Gammaproteobacteria</taxon>
        <taxon>Alteromonadales</taxon>
        <taxon>Colwelliaceae</taxon>
        <taxon>Thalassotalea</taxon>
    </lineage>
</organism>
<evidence type="ECO:0000256" key="10">
    <source>
        <dbReference type="HAMAP-Rule" id="MF_01102"/>
    </source>
</evidence>
<protein>
    <recommendedName>
        <fullName evidence="10">tRNA 5-methylaminomethyl-2-thiouridine biosynthesis bifunctional protein MnmC</fullName>
        <shortName evidence="10">tRNA mnm(5)s(2)U biosynthesis bifunctional protein</shortName>
    </recommendedName>
    <domain>
        <recommendedName>
            <fullName evidence="10">tRNA (mnm(5)s(2)U34)-methyltransferase</fullName>
            <ecNumber evidence="10">2.1.1.61</ecNumber>
        </recommendedName>
    </domain>
    <domain>
        <recommendedName>
            <fullName evidence="10">FAD-dependent cmnm(5)s(2)U34 oxidoreductase</fullName>
            <ecNumber evidence="10">1.5.-.-</ecNumber>
        </recommendedName>
    </domain>
</protein>
<dbReference type="PANTHER" id="PTHR13847">
    <property type="entry name" value="SARCOSINE DEHYDROGENASE-RELATED"/>
    <property type="match status" value="1"/>
</dbReference>
<evidence type="ECO:0000256" key="8">
    <source>
        <dbReference type="ARBA" id="ARBA00023002"/>
    </source>
</evidence>
<dbReference type="HAMAP" id="MF_01102">
    <property type="entry name" value="MnmC"/>
    <property type="match status" value="1"/>
</dbReference>
<dbReference type="Gene3D" id="3.50.50.60">
    <property type="entry name" value="FAD/NAD(P)-binding domain"/>
    <property type="match status" value="1"/>
</dbReference>
<keyword evidence="5 10" id="KW-0949">S-adenosyl-L-methionine</keyword>
<keyword evidence="3 10" id="KW-0285">Flavoprotein</keyword>
<evidence type="ECO:0000259" key="12">
    <source>
        <dbReference type="Pfam" id="PF05430"/>
    </source>
</evidence>
<comment type="similarity">
    <text evidence="10">In the N-terminal section; belongs to the methyltransferase superfamily. tRNA (mnm(5)s(2)U34)-methyltransferase family.</text>
</comment>
<evidence type="ECO:0000256" key="7">
    <source>
        <dbReference type="ARBA" id="ARBA00022827"/>
    </source>
</evidence>
<evidence type="ECO:0000256" key="4">
    <source>
        <dbReference type="ARBA" id="ARBA00022679"/>
    </source>
</evidence>
<dbReference type="EMBL" id="BNAH01000004">
    <property type="protein sequence ID" value="GHE85809.1"/>
    <property type="molecule type" value="Genomic_DNA"/>
</dbReference>
<feature type="domain" description="FAD dependent oxidoreductase" evidence="11">
    <location>
        <begin position="259"/>
        <end position="626"/>
    </location>
</feature>
<dbReference type="Pfam" id="PF05430">
    <property type="entry name" value="Methyltransf_30"/>
    <property type="match status" value="1"/>
</dbReference>
<keyword evidence="4 10" id="KW-0808">Transferase</keyword>
<sequence>MINNPNISFRADGSPYSEEFSDIYFDTESGYQQSSEVFIQGNNIQQKLLNSIGTFTIGETGFGTGLNFLLTLKLFISLYKQLPQTNLHFISAEITPLTREQIQRSLASFPTLSKEAALLLEHYPETFSPQCTIELLGGRVKLTLLFQDATSGFSQLHTTRNGLVDAWYLDGFSPAKNPQMWQVALFEQIARLSKPQASISTFTVAGHVRRKLIDAGFRLARKTYIGQKKEILIGIFQQGNNLGKAYQLRPKIVKPQFATIIGGGIASACAAYALTQQGVKVTLLCKDSTVAQGASSNKIGALFPLLHQQQDDISLFYHQAFEYAISFYHQLLENGYHFSHSWCGLLDIAYKDSLIKRQEIFSQNKAWPKSLIHSVNSQQASKLANLPLAYGGLFMPRAGWIAPAELVKQLFKAANDTNNLRIKNNIEVTELTQLDDKKWQINTNEGAIHAHVVILTGGAEAIPLNVNKTLPLTSVRGQISAMHSNVNIGKLSTVICHKGYLTPENKGLHCIGATFDKDSFDMQEKEIDDEYNLNMLNKCLPGLTDWQLNHVASSKARLRCMTPDHLPVVGAMPDIDAHKKTYAHLAKDKNWRFNTPAPCIDNLYTLTGLGARGLCTAPLLAEILAADLCGQPYPVDNQMLFNLAPNRFIIRDIIKRQVNV</sequence>
<feature type="region of interest" description="FAD-dependent cmnm(5)s(2)U34 oxidoreductase" evidence="10">
    <location>
        <begin position="261"/>
        <end position="660"/>
    </location>
</feature>
<keyword evidence="2 10" id="KW-0489">Methyltransferase</keyword>
<dbReference type="Gene3D" id="3.30.9.10">
    <property type="entry name" value="D-Amino Acid Oxidase, subunit A, domain 2"/>
    <property type="match status" value="1"/>
</dbReference>
<evidence type="ECO:0000256" key="2">
    <source>
        <dbReference type="ARBA" id="ARBA00022603"/>
    </source>
</evidence>
<evidence type="ECO:0000259" key="11">
    <source>
        <dbReference type="Pfam" id="PF01266"/>
    </source>
</evidence>
<dbReference type="EC" id="1.5.-.-" evidence="10"/>
<evidence type="ECO:0000256" key="1">
    <source>
        <dbReference type="ARBA" id="ARBA00022490"/>
    </source>
</evidence>
<evidence type="ECO:0000256" key="6">
    <source>
        <dbReference type="ARBA" id="ARBA00022694"/>
    </source>
</evidence>
<comment type="cofactor">
    <cofactor evidence="10">
        <name>FAD</name>
        <dbReference type="ChEBI" id="CHEBI:57692"/>
    </cofactor>
</comment>
<evidence type="ECO:0000256" key="5">
    <source>
        <dbReference type="ARBA" id="ARBA00022691"/>
    </source>
</evidence>
<dbReference type="RefSeq" id="WP_189377505.1">
    <property type="nucleotide sequence ID" value="NZ_BNAH01000004.1"/>
</dbReference>
<keyword evidence="6 10" id="KW-0819">tRNA processing</keyword>